<accession>A0A9X1ZAG2</accession>
<reference evidence="2" key="1">
    <citation type="submission" date="2022-01" db="EMBL/GenBank/DDBJ databases">
        <title>Whole genome-based taxonomy of the Shewanellaceae.</title>
        <authorList>
            <person name="Martin-Rodriguez A.J."/>
        </authorList>
    </citation>
    <scope>NUCLEOTIDE SEQUENCE</scope>
    <source>
        <strain evidence="2">DSM 23803</strain>
    </source>
</reference>
<feature type="compositionally biased region" description="Low complexity" evidence="1">
    <location>
        <begin position="194"/>
        <end position="208"/>
    </location>
</feature>
<feature type="compositionally biased region" description="Low complexity" evidence="1">
    <location>
        <begin position="135"/>
        <end position="146"/>
    </location>
</feature>
<dbReference type="Pfam" id="PF12118">
    <property type="entry name" value="SprA-related"/>
    <property type="match status" value="1"/>
</dbReference>
<dbReference type="EMBL" id="JAKILJ010000049">
    <property type="protein sequence ID" value="MCL1107114.1"/>
    <property type="molecule type" value="Genomic_DNA"/>
</dbReference>
<keyword evidence="3" id="KW-1185">Reference proteome</keyword>
<proteinExistence type="predicted"/>
<evidence type="ECO:0008006" key="4">
    <source>
        <dbReference type="Google" id="ProtNLM"/>
    </source>
</evidence>
<gene>
    <name evidence="2" type="ORF">L2749_17980</name>
</gene>
<protein>
    <recommendedName>
        <fullName evidence="4">Catalase</fullName>
    </recommendedName>
</protein>
<evidence type="ECO:0000313" key="2">
    <source>
        <dbReference type="EMBL" id="MCL1107114.1"/>
    </source>
</evidence>
<evidence type="ECO:0000313" key="3">
    <source>
        <dbReference type="Proteomes" id="UP001139408"/>
    </source>
</evidence>
<dbReference type="RefSeq" id="WP_188923948.1">
    <property type="nucleotide sequence ID" value="NZ_BMQI01000005.1"/>
</dbReference>
<feature type="region of interest" description="Disordered" evidence="1">
    <location>
        <begin position="125"/>
        <end position="148"/>
    </location>
</feature>
<name>A0A9X1ZAG2_9GAMM</name>
<dbReference type="Proteomes" id="UP001139408">
    <property type="component" value="Unassembled WGS sequence"/>
</dbReference>
<organism evidence="2 3">
    <name type="scientific">Shewanella algicola</name>
    <dbReference type="NCBI Taxonomy" id="640633"/>
    <lineage>
        <taxon>Bacteria</taxon>
        <taxon>Pseudomonadati</taxon>
        <taxon>Pseudomonadota</taxon>
        <taxon>Gammaproteobacteria</taxon>
        <taxon>Alteromonadales</taxon>
        <taxon>Shewanellaceae</taxon>
        <taxon>Shewanella</taxon>
    </lineage>
</organism>
<feature type="region of interest" description="Disordered" evidence="1">
    <location>
        <begin position="184"/>
        <end position="227"/>
    </location>
</feature>
<dbReference type="AlphaFoldDB" id="A0A9X1ZAG2"/>
<comment type="caution">
    <text evidence="2">The sequence shown here is derived from an EMBL/GenBank/DDBJ whole genome shotgun (WGS) entry which is preliminary data.</text>
</comment>
<sequence>MSSAMSAVSVGGASVAPYKLDTSKHSSAALTQSTASLSTATLSTASVSTSVQTSSAQSSHSSVSAVLSSSTHHDATAKAATHTNAAATALPPSINREVVQPLSASYSLKSGPKTVAAVLQQPISSASTEPETARSVSSNAQASNVNTQTVPYPSSLTQQTHTASNTVQTPVNIFAAETDNPATADKANATSQAQTDTVVTTSNSQTSSADTITQGEDDVAEQHAQQQEINKQIEQKQQQIELAEAAQIAELAKRDVEVKTHEQAHAAVGGSLAQSPTYEYEKGPDGRRYAVDGEVSIDVSTIAGDPQATLNKMQKVYAAAMAPVQPSMADIRVAAQALQNISEAKQALVVERQQSVMTSEESQKIIELGDVFADPDAVDPLAPFMNKTTETSSVIDNLTSNITNETAIELTQVTSSQSTLTANAQADVVSPSQTDLSDTRHSELAAQSNKARQHSSYQNTIAVNDQHTSYTNIAFYV</sequence>
<evidence type="ECO:0000256" key="1">
    <source>
        <dbReference type="SAM" id="MobiDB-lite"/>
    </source>
</evidence>
<dbReference type="InterPro" id="IPR021973">
    <property type="entry name" value="SprA-related"/>
</dbReference>